<dbReference type="PANTHER" id="PTHR43707:SF1">
    <property type="entry name" value="HISTIDINE--TRNA LIGASE, MITOCHONDRIAL-RELATED"/>
    <property type="match status" value="1"/>
</dbReference>
<dbReference type="GO" id="GO:0005737">
    <property type="term" value="C:cytoplasm"/>
    <property type="evidence" value="ECO:0007669"/>
    <property type="project" value="UniProtKB-SubCell"/>
</dbReference>
<keyword evidence="8" id="KW-0368">Histidine biosynthesis</keyword>
<dbReference type="InterPro" id="IPR041715">
    <property type="entry name" value="HisRS-like_core"/>
</dbReference>
<keyword evidence="11" id="KW-0808">Transferase</keyword>
<keyword evidence="12" id="KW-1185">Reference proteome</keyword>
<comment type="caution">
    <text evidence="11">The sequence shown here is derived from an EMBL/GenBank/DDBJ whole genome shotgun (WGS) entry which is preliminary data.</text>
</comment>
<keyword evidence="6 8" id="KW-0963">Cytoplasm</keyword>
<dbReference type="HAMAP" id="MF_00125">
    <property type="entry name" value="HisZ"/>
    <property type="match status" value="1"/>
</dbReference>
<evidence type="ECO:0000256" key="8">
    <source>
        <dbReference type="HAMAP-Rule" id="MF_00125"/>
    </source>
</evidence>
<dbReference type="PROSITE" id="PS50862">
    <property type="entry name" value="AA_TRNA_LIGASE_II"/>
    <property type="match status" value="1"/>
</dbReference>
<gene>
    <name evidence="8 11" type="primary">hisZ</name>
    <name evidence="11" type="ORF">P6N53_14405</name>
</gene>
<feature type="binding site" evidence="9">
    <location>
        <begin position="273"/>
        <end position="274"/>
    </location>
    <ligand>
        <name>L-histidine</name>
        <dbReference type="ChEBI" id="CHEBI:57595"/>
    </ligand>
</feature>
<dbReference type="NCBIfam" id="TIGR00443">
    <property type="entry name" value="hisZ_biosyn_reg"/>
    <property type="match status" value="1"/>
</dbReference>
<keyword evidence="11" id="KW-0328">Glycosyltransferase</keyword>
<protein>
    <recommendedName>
        <fullName evidence="5 8">ATP phosphoribosyltransferase regulatory subunit</fullName>
    </recommendedName>
</protein>
<feature type="binding site" evidence="9">
    <location>
        <position position="269"/>
    </location>
    <ligand>
        <name>L-histidine</name>
        <dbReference type="ChEBI" id="CHEBI:57595"/>
    </ligand>
</feature>
<dbReference type="InterPro" id="IPR004517">
    <property type="entry name" value="HisZ"/>
</dbReference>
<evidence type="ECO:0000256" key="6">
    <source>
        <dbReference type="ARBA" id="ARBA00022490"/>
    </source>
</evidence>
<evidence type="ECO:0000256" key="7">
    <source>
        <dbReference type="ARBA" id="ARBA00025246"/>
    </source>
</evidence>
<dbReference type="GO" id="GO:0004821">
    <property type="term" value="F:histidine-tRNA ligase activity"/>
    <property type="evidence" value="ECO:0007669"/>
    <property type="project" value="TreeGrafter"/>
</dbReference>
<accession>A0AAW7ZG69</accession>
<dbReference type="GO" id="GO:0006427">
    <property type="term" value="P:histidyl-tRNA aminoacylation"/>
    <property type="evidence" value="ECO:0007669"/>
    <property type="project" value="TreeGrafter"/>
</dbReference>
<evidence type="ECO:0000256" key="1">
    <source>
        <dbReference type="ARBA" id="ARBA00004496"/>
    </source>
</evidence>
<dbReference type="InterPro" id="IPR045864">
    <property type="entry name" value="aa-tRNA-synth_II/BPL/LPL"/>
</dbReference>
<dbReference type="InterPro" id="IPR006195">
    <property type="entry name" value="aa-tRNA-synth_II"/>
</dbReference>
<feature type="domain" description="Aminoacyl-transfer RNA synthetases class-II family profile" evidence="10">
    <location>
        <begin position="34"/>
        <end position="333"/>
    </location>
</feature>
<dbReference type="Proteomes" id="UP001172911">
    <property type="component" value="Unassembled WGS sequence"/>
</dbReference>
<feature type="binding site" evidence="9">
    <location>
        <position position="124"/>
    </location>
    <ligand>
        <name>L-histidine</name>
        <dbReference type="ChEBI" id="CHEBI:57595"/>
    </ligand>
</feature>
<feature type="binding site" evidence="9">
    <location>
        <position position="128"/>
    </location>
    <ligand>
        <name>L-histidine</name>
        <dbReference type="ChEBI" id="CHEBI:57595"/>
    </ligand>
</feature>
<reference evidence="11" key="2">
    <citation type="submission" date="2023-03" db="EMBL/GenBank/DDBJ databases">
        <authorList>
            <person name="Zhang Z."/>
        </authorList>
    </citation>
    <scope>NUCLEOTIDE SEQUENCE</scope>
    <source>
        <strain evidence="11">DSA</strain>
    </source>
</reference>
<comment type="similarity">
    <text evidence="3 8">Belongs to the class-II aminoacyl-tRNA synthetase family. HisZ subfamily.</text>
</comment>
<reference evidence="11" key="1">
    <citation type="journal article" date="2023" name="J. Hazard. Mater.">
        <title>Anaerobic biodegradation of pyrene and benzo[a]pyrene by a new sulfate-reducing Desulforamulus aquiferis strain DSA.</title>
        <authorList>
            <person name="Zhang Z."/>
            <person name="Sun J."/>
            <person name="Gong X."/>
            <person name="Wang C."/>
            <person name="Wang H."/>
        </authorList>
    </citation>
    <scope>NUCLEOTIDE SEQUENCE</scope>
    <source>
        <strain evidence="11">DSA</strain>
    </source>
</reference>
<evidence type="ECO:0000256" key="3">
    <source>
        <dbReference type="ARBA" id="ARBA00005539"/>
    </source>
</evidence>
<dbReference type="PIRSF" id="PIRSF001549">
    <property type="entry name" value="His-tRNA_synth"/>
    <property type="match status" value="1"/>
</dbReference>
<dbReference type="RefSeq" id="WP_304544336.1">
    <property type="nucleotide sequence ID" value="NZ_JARPTC010000021.1"/>
</dbReference>
<dbReference type="CDD" id="cd00773">
    <property type="entry name" value="HisRS-like_core"/>
    <property type="match status" value="1"/>
</dbReference>
<dbReference type="SUPFAM" id="SSF55681">
    <property type="entry name" value="Class II aaRS and biotin synthetases"/>
    <property type="match status" value="1"/>
</dbReference>
<dbReference type="Pfam" id="PF13393">
    <property type="entry name" value="tRNA-synt_His"/>
    <property type="match status" value="1"/>
</dbReference>
<comment type="function">
    <text evidence="7 8">Required for the first step of histidine biosynthesis. May allow the feedback regulation of ATP phosphoribosyltransferase activity by histidine.</text>
</comment>
<comment type="miscellaneous">
    <text evidence="8">This function is generally fulfilled by the C-terminal part of HisG, which is missing in some bacteria such as this one.</text>
</comment>
<evidence type="ECO:0000256" key="4">
    <source>
        <dbReference type="ARBA" id="ARBA00011496"/>
    </source>
</evidence>
<feature type="binding site" evidence="9">
    <location>
        <begin position="80"/>
        <end position="82"/>
    </location>
    <ligand>
        <name>L-histidine</name>
        <dbReference type="ChEBI" id="CHEBI:57595"/>
    </ligand>
</feature>
<name>A0AAW7ZG69_9FIRM</name>
<organism evidence="11 12">
    <name type="scientific">Desulforamulus aquiferis</name>
    <dbReference type="NCBI Taxonomy" id="1397668"/>
    <lineage>
        <taxon>Bacteria</taxon>
        <taxon>Bacillati</taxon>
        <taxon>Bacillota</taxon>
        <taxon>Clostridia</taxon>
        <taxon>Eubacteriales</taxon>
        <taxon>Peptococcaceae</taxon>
        <taxon>Desulforamulus</taxon>
    </lineage>
</organism>
<proteinExistence type="inferred from homology"/>
<comment type="subcellular location">
    <subcellularLocation>
        <location evidence="1 8">Cytoplasm</location>
    </subcellularLocation>
</comment>
<dbReference type="PANTHER" id="PTHR43707">
    <property type="entry name" value="HISTIDYL-TRNA SYNTHETASE"/>
    <property type="match status" value="1"/>
</dbReference>
<dbReference type="GO" id="GO:0140096">
    <property type="term" value="F:catalytic activity, acting on a protein"/>
    <property type="evidence" value="ECO:0007669"/>
    <property type="project" value="UniProtKB-ARBA"/>
</dbReference>
<keyword evidence="8" id="KW-0028">Amino-acid biosynthesis</keyword>
<comment type="subunit">
    <text evidence="4 8">Heteromultimer composed of HisG and HisZ subunits.</text>
</comment>
<dbReference type="AlphaFoldDB" id="A0AAW7ZG69"/>
<sequence>MISGRFGRLAPGVRDVLPAEAYRMRKLKDTFSALVETWGYQEVVTPTFEYIENLASEELQEGNFFKFLDRQGHLMALRPDMTRPIARLVATRMKGVTPPLRLYYLANVFNYEQPQVGRQREFYQAGVELMGYSSPEADAEVVALVTEYLIQTGLDDFQIGIGNVGIFHGLVQQLNLSKEEAQNLKDALGNKDYVRVEELLMQHAATPEEARRALDLIELRGGPEVLDKAIELAQVGPTTDALDNLRQLYSCLKDYGVERYITLDLGLLRGLDYYTGLVFEGYSVAMGFPICGGGRYNQLLAHFGYPMPATGFAVNLERVLVTLERLQGPPKEPQPEVLVAWEEGSLAKALDKVKELRGQNIRVITSLAECLPSKARGEAISLGVPRLIYFYANGTSEDITIQD</sequence>
<comment type="pathway">
    <text evidence="2 8">Amino-acid biosynthesis; L-histidine biosynthesis; L-histidine from 5-phospho-alpha-D-ribose 1-diphosphate: step 1/9.</text>
</comment>
<evidence type="ECO:0000313" key="12">
    <source>
        <dbReference type="Proteomes" id="UP001172911"/>
    </source>
</evidence>
<dbReference type="InterPro" id="IPR004516">
    <property type="entry name" value="HisRS/HisZ"/>
</dbReference>
<evidence type="ECO:0000256" key="2">
    <source>
        <dbReference type="ARBA" id="ARBA00004667"/>
    </source>
</evidence>
<dbReference type="GO" id="GO:0000105">
    <property type="term" value="P:L-histidine biosynthetic process"/>
    <property type="evidence" value="ECO:0007669"/>
    <property type="project" value="UniProtKB-UniRule"/>
</dbReference>
<evidence type="ECO:0000256" key="9">
    <source>
        <dbReference type="PIRSR" id="PIRSR001549-1"/>
    </source>
</evidence>
<evidence type="ECO:0000259" key="10">
    <source>
        <dbReference type="PROSITE" id="PS50862"/>
    </source>
</evidence>
<evidence type="ECO:0000313" key="11">
    <source>
        <dbReference type="EMBL" id="MDO7788416.1"/>
    </source>
</evidence>
<dbReference type="EMBL" id="JARPTC010000021">
    <property type="protein sequence ID" value="MDO7788416.1"/>
    <property type="molecule type" value="Genomic_DNA"/>
</dbReference>
<evidence type="ECO:0000256" key="5">
    <source>
        <dbReference type="ARBA" id="ARBA00020397"/>
    </source>
</evidence>
<dbReference type="Gene3D" id="3.30.930.10">
    <property type="entry name" value="Bira Bifunctional Protein, Domain 2"/>
    <property type="match status" value="1"/>
</dbReference>
<dbReference type="GO" id="GO:0016757">
    <property type="term" value="F:glycosyltransferase activity"/>
    <property type="evidence" value="ECO:0007669"/>
    <property type="project" value="UniProtKB-KW"/>
</dbReference>